<protein>
    <submittedName>
        <fullName evidence="2">Uncharacterized protein</fullName>
    </submittedName>
</protein>
<accession>A0A1X2H6I1</accession>
<evidence type="ECO:0000313" key="2">
    <source>
        <dbReference type="EMBL" id="ORY94050.1"/>
    </source>
</evidence>
<dbReference type="Proteomes" id="UP000242180">
    <property type="component" value="Unassembled WGS sequence"/>
</dbReference>
<feature type="transmembrane region" description="Helical" evidence="1">
    <location>
        <begin position="127"/>
        <end position="149"/>
    </location>
</feature>
<keyword evidence="1" id="KW-0472">Membrane</keyword>
<evidence type="ECO:0000313" key="3">
    <source>
        <dbReference type="Proteomes" id="UP000242180"/>
    </source>
</evidence>
<dbReference type="OrthoDB" id="5559077at2759"/>
<feature type="transmembrane region" description="Helical" evidence="1">
    <location>
        <begin position="83"/>
        <end position="107"/>
    </location>
</feature>
<dbReference type="InParanoid" id="A0A1X2H6I1"/>
<proteinExistence type="predicted"/>
<evidence type="ECO:0000256" key="1">
    <source>
        <dbReference type="SAM" id="Phobius"/>
    </source>
</evidence>
<dbReference type="EMBL" id="MCGN01000008">
    <property type="protein sequence ID" value="ORY94050.1"/>
    <property type="molecule type" value="Genomic_DNA"/>
</dbReference>
<name>A0A1X2H6I1_SYNRA</name>
<feature type="transmembrane region" description="Helical" evidence="1">
    <location>
        <begin position="52"/>
        <end position="71"/>
    </location>
</feature>
<keyword evidence="1" id="KW-1133">Transmembrane helix</keyword>
<keyword evidence="1" id="KW-0812">Transmembrane</keyword>
<dbReference type="AlphaFoldDB" id="A0A1X2H6I1"/>
<organism evidence="2 3">
    <name type="scientific">Syncephalastrum racemosum</name>
    <name type="common">Filamentous fungus</name>
    <dbReference type="NCBI Taxonomy" id="13706"/>
    <lineage>
        <taxon>Eukaryota</taxon>
        <taxon>Fungi</taxon>
        <taxon>Fungi incertae sedis</taxon>
        <taxon>Mucoromycota</taxon>
        <taxon>Mucoromycotina</taxon>
        <taxon>Mucoromycetes</taxon>
        <taxon>Mucorales</taxon>
        <taxon>Syncephalastraceae</taxon>
        <taxon>Syncephalastrum</taxon>
    </lineage>
</organism>
<sequence length="157" mass="16799">MHAVVFDDQLTSTAAETDFPDKISEKCSTIAAKDEEDKPKTSWHQRAIANPYLFSILPLLAGCGVAFQAGTNATMKAYGGRGFCSMLNFITGLSTGVIFFIVDVFFLKTPLPTMSGLKGGSFGTYYIIVNIFTVPKLGAGTVLSIFVCAQNTLAHLG</sequence>
<gene>
    <name evidence="2" type="ORF">BCR43DRAFT_507271</name>
</gene>
<reference evidence="2 3" key="1">
    <citation type="submission" date="2016-07" db="EMBL/GenBank/DDBJ databases">
        <title>Pervasive Adenine N6-methylation of Active Genes in Fungi.</title>
        <authorList>
            <consortium name="DOE Joint Genome Institute"/>
            <person name="Mondo S.J."/>
            <person name="Dannebaum R.O."/>
            <person name="Kuo R.C."/>
            <person name="Labutti K."/>
            <person name="Haridas S."/>
            <person name="Kuo A."/>
            <person name="Salamov A."/>
            <person name="Ahrendt S.R."/>
            <person name="Lipzen A."/>
            <person name="Sullivan W."/>
            <person name="Andreopoulos W.B."/>
            <person name="Clum A."/>
            <person name="Lindquist E."/>
            <person name="Daum C."/>
            <person name="Ramamoorthy G.K."/>
            <person name="Gryganskyi A."/>
            <person name="Culley D."/>
            <person name="Magnuson J.K."/>
            <person name="James T.Y."/>
            <person name="O'Malley M.A."/>
            <person name="Stajich J.E."/>
            <person name="Spatafora J.W."/>
            <person name="Visel A."/>
            <person name="Grigoriev I.V."/>
        </authorList>
    </citation>
    <scope>NUCLEOTIDE SEQUENCE [LARGE SCALE GENOMIC DNA]</scope>
    <source>
        <strain evidence="2 3">NRRL 2496</strain>
    </source>
</reference>
<keyword evidence="3" id="KW-1185">Reference proteome</keyword>
<dbReference type="InterPro" id="IPR006750">
    <property type="entry name" value="YdcZ"/>
</dbReference>
<comment type="caution">
    <text evidence="2">The sequence shown here is derived from an EMBL/GenBank/DDBJ whole genome shotgun (WGS) entry which is preliminary data.</text>
</comment>
<dbReference type="Pfam" id="PF04657">
    <property type="entry name" value="DMT_YdcZ"/>
    <property type="match status" value="1"/>
</dbReference>